<keyword evidence="3" id="KW-1185">Reference proteome</keyword>
<feature type="compositionally biased region" description="Basic and acidic residues" evidence="1">
    <location>
        <begin position="78"/>
        <end position="94"/>
    </location>
</feature>
<organism evidence="2 3">
    <name type="scientific">Paenibacillus contaminans</name>
    <dbReference type="NCBI Taxonomy" id="450362"/>
    <lineage>
        <taxon>Bacteria</taxon>
        <taxon>Bacillati</taxon>
        <taxon>Bacillota</taxon>
        <taxon>Bacilli</taxon>
        <taxon>Bacillales</taxon>
        <taxon>Paenibacillaceae</taxon>
        <taxon>Paenibacillus</taxon>
    </lineage>
</organism>
<feature type="region of interest" description="Disordered" evidence="1">
    <location>
        <begin position="78"/>
        <end position="109"/>
    </location>
</feature>
<evidence type="ECO:0000313" key="3">
    <source>
        <dbReference type="Proteomes" id="UP000250369"/>
    </source>
</evidence>
<protein>
    <submittedName>
        <fullName evidence="2">Uncharacterized protein</fullName>
    </submittedName>
</protein>
<sequence length="109" mass="12212">MCKVKRLRRSFRGKSAVAEKSRYVPRVKKAVTPFLRCIGFFLHLMVSGGASVVGANERLASRMLLDFARRVNEHRAPSKLFREAAGKRIRDRSAESGPGGRSPLKRFPA</sequence>
<dbReference type="AlphaFoldDB" id="A0A329MN35"/>
<evidence type="ECO:0000256" key="1">
    <source>
        <dbReference type="SAM" id="MobiDB-lite"/>
    </source>
</evidence>
<dbReference type="EMBL" id="QMFB01000012">
    <property type="protein sequence ID" value="RAV19317.1"/>
    <property type="molecule type" value="Genomic_DNA"/>
</dbReference>
<comment type="caution">
    <text evidence="2">The sequence shown here is derived from an EMBL/GenBank/DDBJ whole genome shotgun (WGS) entry which is preliminary data.</text>
</comment>
<proteinExistence type="predicted"/>
<gene>
    <name evidence="2" type="ORF">DQG23_20170</name>
</gene>
<evidence type="ECO:0000313" key="2">
    <source>
        <dbReference type="EMBL" id="RAV19317.1"/>
    </source>
</evidence>
<dbReference type="Proteomes" id="UP000250369">
    <property type="component" value="Unassembled WGS sequence"/>
</dbReference>
<accession>A0A329MN35</accession>
<reference evidence="2 3" key="1">
    <citation type="journal article" date="2009" name="Int. J. Syst. Evol. Microbiol.">
        <title>Paenibacillus contaminans sp. nov., isolated from a contaminated laboratory plate.</title>
        <authorList>
            <person name="Chou J.H."/>
            <person name="Lee J.H."/>
            <person name="Lin M.C."/>
            <person name="Chang P.S."/>
            <person name="Arun A.B."/>
            <person name="Young C.C."/>
            <person name="Chen W.M."/>
        </authorList>
    </citation>
    <scope>NUCLEOTIDE SEQUENCE [LARGE SCALE GENOMIC DNA]</scope>
    <source>
        <strain evidence="2 3">CKOBP-6</strain>
    </source>
</reference>
<name>A0A329MN35_9BACL</name>